<name>A0A8H4NRU7_9HYPO</name>
<dbReference type="PANTHER" id="PTHR24148">
    <property type="entry name" value="ANKYRIN REPEAT DOMAIN-CONTAINING PROTEIN 39 HOMOLOG-RELATED"/>
    <property type="match status" value="1"/>
</dbReference>
<keyword evidence="2" id="KW-1185">Reference proteome</keyword>
<protein>
    <submittedName>
        <fullName evidence="1">Uncharacterized protein</fullName>
    </submittedName>
</protein>
<comment type="caution">
    <text evidence="1">The sequence shown here is derived from an EMBL/GenBank/DDBJ whole genome shotgun (WGS) entry which is preliminary data.</text>
</comment>
<dbReference type="EMBL" id="JAADJG010000529">
    <property type="protein sequence ID" value="KAF4445365.1"/>
    <property type="molecule type" value="Genomic_DNA"/>
</dbReference>
<proteinExistence type="predicted"/>
<dbReference type="AlphaFoldDB" id="A0A8H4NRU7"/>
<accession>A0A8H4NRU7</accession>
<organism evidence="1 2">
    <name type="scientific">Fusarium austroafricanum</name>
    <dbReference type="NCBI Taxonomy" id="2364996"/>
    <lineage>
        <taxon>Eukaryota</taxon>
        <taxon>Fungi</taxon>
        <taxon>Dikarya</taxon>
        <taxon>Ascomycota</taxon>
        <taxon>Pezizomycotina</taxon>
        <taxon>Sordariomycetes</taxon>
        <taxon>Hypocreomycetidae</taxon>
        <taxon>Hypocreales</taxon>
        <taxon>Nectriaceae</taxon>
        <taxon>Fusarium</taxon>
        <taxon>Fusarium concolor species complex</taxon>
    </lineage>
</organism>
<dbReference type="Proteomes" id="UP000605986">
    <property type="component" value="Unassembled WGS sequence"/>
</dbReference>
<sequence>MYQSRGLPGEKRLSHWKQFFDSRSAGGAPSNLNTSTTSRNYEVPAVIRATKDSIETEKSWATVLIYALIRSRHCEATNLEDKVYSLLGLIQSHIRQAPSLICPQYGSDCSPANTYLNLAIQLLRDCEDLLVLSCVEGFRNVKLEGGDLPSWVPDWSIRKPLGLRVTGYKRYRSDAVFFLSCPSLTPEEKRQRWPATVDEHNRTVTIRGVKVDKISFAAEPKLDIIEGNPFPRLLEMLLLLPDIYEVTGEGRLEAFWRTLLRNTADEVRTSPIKASPLEPSFMKWLNEGYTIQWYLEEKRTIGISKNSSLASFASMKNG</sequence>
<dbReference type="OrthoDB" id="3548654at2759"/>
<dbReference type="InterPro" id="IPR052895">
    <property type="entry name" value="HetReg/Transcr_Mod"/>
</dbReference>
<evidence type="ECO:0000313" key="1">
    <source>
        <dbReference type="EMBL" id="KAF4445365.1"/>
    </source>
</evidence>
<reference evidence="1" key="1">
    <citation type="submission" date="2020-01" db="EMBL/GenBank/DDBJ databases">
        <title>Identification and distribution of gene clusters putatively required for synthesis of sphingolipid metabolism inhibitors in phylogenetically diverse species of the filamentous fungus Fusarium.</title>
        <authorList>
            <person name="Kim H.-S."/>
            <person name="Busman M."/>
            <person name="Brown D.W."/>
            <person name="Divon H."/>
            <person name="Uhlig S."/>
            <person name="Proctor R.H."/>
        </authorList>
    </citation>
    <scope>NUCLEOTIDE SEQUENCE</scope>
    <source>
        <strain evidence="1">NRRL 53441</strain>
    </source>
</reference>
<evidence type="ECO:0000313" key="2">
    <source>
        <dbReference type="Proteomes" id="UP000605986"/>
    </source>
</evidence>
<gene>
    <name evidence="1" type="ORF">F53441_10914</name>
</gene>
<dbReference type="PANTHER" id="PTHR24148:SF73">
    <property type="entry name" value="HET DOMAIN PROTEIN (AFU_ORTHOLOGUE AFUA_8G01020)"/>
    <property type="match status" value="1"/>
</dbReference>